<proteinExistence type="predicted"/>
<name>A0A2C9UQR2_MANES</name>
<evidence type="ECO:0000313" key="1">
    <source>
        <dbReference type="EMBL" id="OAY33509.1"/>
    </source>
</evidence>
<dbReference type="AlphaFoldDB" id="A0A2C9UQR2"/>
<dbReference type="PROSITE" id="PS51257">
    <property type="entry name" value="PROKAR_LIPOPROTEIN"/>
    <property type="match status" value="1"/>
</dbReference>
<gene>
    <name evidence="1" type="ORF">MANES_13G102700</name>
</gene>
<protein>
    <submittedName>
        <fullName evidence="1">Uncharacterized protein</fullName>
    </submittedName>
</protein>
<organism evidence="1">
    <name type="scientific">Manihot esculenta</name>
    <name type="common">Cassava</name>
    <name type="synonym">Jatropha manihot</name>
    <dbReference type="NCBI Taxonomy" id="3983"/>
    <lineage>
        <taxon>Eukaryota</taxon>
        <taxon>Viridiplantae</taxon>
        <taxon>Streptophyta</taxon>
        <taxon>Embryophyta</taxon>
        <taxon>Tracheophyta</taxon>
        <taxon>Spermatophyta</taxon>
        <taxon>Magnoliopsida</taxon>
        <taxon>eudicotyledons</taxon>
        <taxon>Gunneridae</taxon>
        <taxon>Pentapetalae</taxon>
        <taxon>rosids</taxon>
        <taxon>fabids</taxon>
        <taxon>Malpighiales</taxon>
        <taxon>Euphorbiaceae</taxon>
        <taxon>Crotonoideae</taxon>
        <taxon>Manihoteae</taxon>
        <taxon>Manihot</taxon>
    </lineage>
</organism>
<dbReference type="EMBL" id="CM004399">
    <property type="protein sequence ID" value="OAY33509.1"/>
    <property type="molecule type" value="Genomic_DNA"/>
</dbReference>
<sequence>MKNYSPCLYLGIFGCIWLPNIMQVSFCSRLTSQRRSILINNSSSPGVQLREADSKHVIIYF</sequence>
<accession>A0A2C9UQR2</accession>
<reference evidence="1" key="1">
    <citation type="submission" date="2016-02" db="EMBL/GenBank/DDBJ databases">
        <title>WGS assembly of Manihot esculenta.</title>
        <authorList>
            <person name="Bredeson J.V."/>
            <person name="Prochnik S.E."/>
            <person name="Lyons J.B."/>
            <person name="Schmutz J."/>
            <person name="Grimwood J."/>
            <person name="Vrebalov J."/>
            <person name="Bart R.S."/>
            <person name="Amuge T."/>
            <person name="Ferguson M.E."/>
            <person name="Green R."/>
            <person name="Putnam N."/>
            <person name="Stites J."/>
            <person name="Rounsley S."/>
            <person name="Rokhsar D.S."/>
        </authorList>
    </citation>
    <scope>NUCLEOTIDE SEQUENCE [LARGE SCALE GENOMIC DNA]</scope>
    <source>
        <tissue evidence="1">Leaf</tissue>
    </source>
</reference>